<evidence type="ECO:0000313" key="9">
    <source>
        <dbReference type="Proteomes" id="UP000037931"/>
    </source>
</evidence>
<organism evidence="8 9">
    <name type="scientific">Pseudomonas asplenii</name>
    <dbReference type="NCBI Taxonomy" id="53407"/>
    <lineage>
        <taxon>Bacteria</taxon>
        <taxon>Pseudomonadati</taxon>
        <taxon>Pseudomonadota</taxon>
        <taxon>Gammaproteobacteria</taxon>
        <taxon>Pseudomonadales</taxon>
        <taxon>Pseudomonadaceae</taxon>
        <taxon>Pseudomonas</taxon>
    </lineage>
</organism>
<comment type="caution">
    <text evidence="8">The sequence shown here is derived from an EMBL/GenBank/DDBJ whole genome shotgun (WGS) entry which is preliminary data.</text>
</comment>
<evidence type="ECO:0000256" key="2">
    <source>
        <dbReference type="ARBA" id="ARBA00022475"/>
    </source>
</evidence>
<accession>A0A0M9GFX1</accession>
<keyword evidence="5 6" id="KW-0472">Membrane</keyword>
<dbReference type="Proteomes" id="UP000037931">
    <property type="component" value="Unassembled WGS sequence"/>
</dbReference>
<evidence type="ECO:0000256" key="1">
    <source>
        <dbReference type="ARBA" id="ARBA00004651"/>
    </source>
</evidence>
<dbReference type="AlphaFoldDB" id="A0A0M9GFX1"/>
<feature type="transmembrane region" description="Helical" evidence="6">
    <location>
        <begin position="37"/>
        <end position="56"/>
    </location>
</feature>
<keyword evidence="4 6" id="KW-1133">Transmembrane helix</keyword>
<reference evidence="8 9" key="1">
    <citation type="journal article" date="2015" name="PLoS ONE">
        <title>Rice-Infecting Pseudomonas Genomes Are Highly Accessorized and Harbor Multiple Putative Virulence Mechanisms to Cause Sheath Brown Rot.</title>
        <authorList>
            <person name="Quibod I.L."/>
            <person name="Grande G."/>
            <person name="Oreiro E.G."/>
            <person name="Borja F.N."/>
            <person name="Dossa G.S."/>
            <person name="Mauleon R."/>
            <person name="Cruz C.V."/>
            <person name="Oliva R."/>
        </authorList>
    </citation>
    <scope>NUCLEOTIDE SEQUENCE [LARGE SCALE GENOMIC DNA]</scope>
    <source>
        <strain evidence="8 9">IRRI 6609</strain>
    </source>
</reference>
<dbReference type="RefSeq" id="WP_054058841.1">
    <property type="nucleotide sequence ID" value="NZ_JAQMZR010000008.1"/>
</dbReference>
<evidence type="ECO:0000259" key="7">
    <source>
        <dbReference type="Pfam" id="PF13396"/>
    </source>
</evidence>
<keyword evidence="3 6" id="KW-0812">Transmembrane</keyword>
<evidence type="ECO:0000256" key="3">
    <source>
        <dbReference type="ARBA" id="ARBA00022692"/>
    </source>
</evidence>
<dbReference type="PATRIC" id="fig|50340.43.peg.625"/>
<name>A0A0M9GFX1_9PSED</name>
<keyword evidence="9" id="KW-1185">Reference proteome</keyword>
<sequence length="75" mass="8327">MQIEYVWIALAVVVLLVELWAIRSVLRSGRSAGTKGLWIVVLIWVPVLGLVLWFFIGPKEPTRELPATGQGRGSL</sequence>
<dbReference type="GO" id="GO:0005886">
    <property type="term" value="C:plasma membrane"/>
    <property type="evidence" value="ECO:0007669"/>
    <property type="project" value="UniProtKB-SubCell"/>
</dbReference>
<keyword evidence="2" id="KW-1003">Cell membrane</keyword>
<gene>
    <name evidence="8" type="ORF">PF66_03328</name>
</gene>
<protein>
    <submittedName>
        <fullName evidence="8">Phospholipase D-nuclease N-terminal</fullName>
    </submittedName>
</protein>
<dbReference type="STRING" id="50340.PF66_03328"/>
<feature type="domain" description="Cardiolipin synthase N-terminal" evidence="7">
    <location>
        <begin position="19"/>
        <end position="58"/>
    </location>
</feature>
<dbReference type="Pfam" id="PF13396">
    <property type="entry name" value="PLDc_N"/>
    <property type="match status" value="1"/>
</dbReference>
<evidence type="ECO:0000256" key="6">
    <source>
        <dbReference type="SAM" id="Phobius"/>
    </source>
</evidence>
<dbReference type="InterPro" id="IPR027379">
    <property type="entry name" value="CLS_N"/>
</dbReference>
<proteinExistence type="predicted"/>
<dbReference type="EMBL" id="JSYZ01000011">
    <property type="protein sequence ID" value="KPA90194.1"/>
    <property type="molecule type" value="Genomic_DNA"/>
</dbReference>
<feature type="transmembrane region" description="Helical" evidence="6">
    <location>
        <begin position="6"/>
        <end position="25"/>
    </location>
</feature>
<evidence type="ECO:0000313" key="8">
    <source>
        <dbReference type="EMBL" id="KPA90194.1"/>
    </source>
</evidence>
<evidence type="ECO:0000256" key="5">
    <source>
        <dbReference type="ARBA" id="ARBA00023136"/>
    </source>
</evidence>
<evidence type="ECO:0000256" key="4">
    <source>
        <dbReference type="ARBA" id="ARBA00022989"/>
    </source>
</evidence>
<comment type="subcellular location">
    <subcellularLocation>
        <location evidence="1">Cell membrane</location>
        <topology evidence="1">Multi-pass membrane protein</topology>
    </subcellularLocation>
</comment>